<dbReference type="Pfam" id="PF07238">
    <property type="entry name" value="PilZ"/>
    <property type="match status" value="1"/>
</dbReference>
<comment type="caution">
    <text evidence="2">The sequence shown here is derived from an EMBL/GenBank/DDBJ whole genome shotgun (WGS) entry which is preliminary data.</text>
</comment>
<organism evidence="2 3">
    <name type="scientific">Paenibacillus artemisiicola</name>
    <dbReference type="NCBI Taxonomy" id="1172618"/>
    <lineage>
        <taxon>Bacteria</taxon>
        <taxon>Bacillati</taxon>
        <taxon>Bacillota</taxon>
        <taxon>Bacilli</taxon>
        <taxon>Bacillales</taxon>
        <taxon>Paenibacillaceae</taxon>
        <taxon>Paenibacillus</taxon>
    </lineage>
</organism>
<keyword evidence="3" id="KW-1185">Reference proteome</keyword>
<gene>
    <name evidence="2" type="ORF">I8J29_31755</name>
</gene>
<dbReference type="InterPro" id="IPR009875">
    <property type="entry name" value="PilZ_domain"/>
</dbReference>
<evidence type="ECO:0000313" key="2">
    <source>
        <dbReference type="EMBL" id="MBO7748755.1"/>
    </source>
</evidence>
<accession>A0ABS3WKE0</accession>
<dbReference type="EMBL" id="JAGGDJ010000072">
    <property type="protein sequence ID" value="MBO7748755.1"/>
    <property type="molecule type" value="Genomic_DNA"/>
</dbReference>
<evidence type="ECO:0000259" key="1">
    <source>
        <dbReference type="Pfam" id="PF07238"/>
    </source>
</evidence>
<dbReference type="Gene3D" id="2.40.10.220">
    <property type="entry name" value="predicted glycosyltransferase like domains"/>
    <property type="match status" value="1"/>
</dbReference>
<proteinExistence type="predicted"/>
<reference evidence="2 3" key="1">
    <citation type="submission" date="2021-03" db="EMBL/GenBank/DDBJ databases">
        <title>Paenibacillus artemisicola MWE-103 whole genome sequence.</title>
        <authorList>
            <person name="Ham Y.J."/>
        </authorList>
    </citation>
    <scope>NUCLEOTIDE SEQUENCE [LARGE SCALE GENOMIC DNA]</scope>
    <source>
        <strain evidence="2 3">MWE-103</strain>
    </source>
</reference>
<feature type="domain" description="PilZ" evidence="1">
    <location>
        <begin position="107"/>
        <end position="222"/>
    </location>
</feature>
<sequence>MAGGMKAKIQDVYGSGDRGKFSLKALLHSRTVVEKDGYVSTGVLTHAEGDMMEIELTEFRNFELGDPVNLTVYSPVGIHRLRSSVIAKANGALAVLFPERALAGLEERRESPRVDVAVQGKLKHRQTETVTGKNDERHTFEIEEEFELVTRNMSDSGIGFKLLFGGPKLDVGDVFDVTLALETQFPCRLEIIRKDDTGQREGYGARFVDLSEQQRRGMRAFLIREQVGTYFRLKQQKLSR</sequence>
<evidence type="ECO:0000313" key="3">
    <source>
        <dbReference type="Proteomes" id="UP000670947"/>
    </source>
</evidence>
<protein>
    <submittedName>
        <fullName evidence="2">PilZ domain-containing protein</fullName>
    </submittedName>
</protein>
<name>A0ABS3WKE0_9BACL</name>
<dbReference type="Proteomes" id="UP000670947">
    <property type="component" value="Unassembled WGS sequence"/>
</dbReference>
<dbReference type="RefSeq" id="WP_208851281.1">
    <property type="nucleotide sequence ID" value="NZ_JAGGDJ010000072.1"/>
</dbReference>